<sequence length="327" mass="35825">MPVGTRLSSVLRRAPILLLTVAILAGCSRTGYSPLRDREPVIHATWTSCAEEFEPNGDSWGRYPALLGDGFRPVSALVCAQEERDQPDGGRDRVEVESRIDDIGAIVRALRLPDQPRTAEACGDGSANPPWLVLLDQDGRWLRPGVPVDDCGLPRNEVLDAGKALRLTVVRTRVVEQIVSGAAAKAGCQQHFPDKFWPSPQEREHGGYLPSLPVGRPALRIETLTVACRYHRPNRWQGTATVVAEFERGGQVPPNRLAELHGRLASSTPAEPCTTHATRFVSLSEVVDRGEYVYIEVDGCMRMLTVVTGLHVLTQADSELRTLLAAF</sequence>
<evidence type="ECO:0000313" key="1">
    <source>
        <dbReference type="EMBL" id="SIN15109.1"/>
    </source>
</evidence>
<dbReference type="PROSITE" id="PS51257">
    <property type="entry name" value="PROKAR_LIPOPROTEIN"/>
    <property type="match status" value="1"/>
</dbReference>
<name>A0A1N5YZR7_9ACTN</name>
<gene>
    <name evidence="1" type="ORF">SAMN04489832_3486</name>
</gene>
<dbReference type="Proteomes" id="UP000185124">
    <property type="component" value="Unassembled WGS sequence"/>
</dbReference>
<dbReference type="STRING" id="709881.SAMN04489832_3486"/>
<evidence type="ECO:0000313" key="2">
    <source>
        <dbReference type="Proteomes" id="UP000185124"/>
    </source>
</evidence>
<dbReference type="EMBL" id="FSQT01000002">
    <property type="protein sequence ID" value="SIN15109.1"/>
    <property type="molecule type" value="Genomic_DNA"/>
</dbReference>
<reference evidence="2" key="1">
    <citation type="submission" date="2016-12" db="EMBL/GenBank/DDBJ databases">
        <authorList>
            <person name="Varghese N."/>
            <person name="Submissions S."/>
        </authorList>
    </citation>
    <scope>NUCLEOTIDE SEQUENCE [LARGE SCALE GENOMIC DNA]</scope>
    <source>
        <strain evidence="2">DSM 45599</strain>
    </source>
</reference>
<protein>
    <submittedName>
        <fullName evidence="1">Uncharacterized protein</fullName>
    </submittedName>
</protein>
<proteinExistence type="predicted"/>
<keyword evidence="2" id="KW-1185">Reference proteome</keyword>
<dbReference type="AlphaFoldDB" id="A0A1N5YZR7"/>
<organism evidence="1 2">
    <name type="scientific">Micromonospora cremea</name>
    <dbReference type="NCBI Taxonomy" id="709881"/>
    <lineage>
        <taxon>Bacteria</taxon>
        <taxon>Bacillati</taxon>
        <taxon>Actinomycetota</taxon>
        <taxon>Actinomycetes</taxon>
        <taxon>Micromonosporales</taxon>
        <taxon>Micromonosporaceae</taxon>
        <taxon>Micromonospora</taxon>
    </lineage>
</organism>
<accession>A0A1N5YZR7</accession>